<dbReference type="PANTHER" id="PTHR48070">
    <property type="entry name" value="ESTERASE OVCA2"/>
    <property type="match status" value="1"/>
</dbReference>
<feature type="non-terminal residue" evidence="3">
    <location>
        <position position="1"/>
    </location>
</feature>
<dbReference type="Gene3D" id="3.40.50.1820">
    <property type="entry name" value="alpha/beta hydrolase"/>
    <property type="match status" value="1"/>
</dbReference>
<evidence type="ECO:0000313" key="4">
    <source>
        <dbReference type="Proteomes" id="UP001430848"/>
    </source>
</evidence>
<dbReference type="Pfam" id="PF03959">
    <property type="entry name" value="FSH1"/>
    <property type="match status" value="1"/>
</dbReference>
<dbReference type="SUPFAM" id="SSF53474">
    <property type="entry name" value="alpha/beta-Hydrolases"/>
    <property type="match status" value="1"/>
</dbReference>
<name>A0ABR1NNU0_DIAER</name>
<dbReference type="Proteomes" id="UP001430848">
    <property type="component" value="Unassembled WGS sequence"/>
</dbReference>
<sequence>SNAPGVEALSLPNQSFYAFYDPGNLVTFHDATRMLHEYVSMEGPFDAVMGFSGGAVLAALYMAELQQQGKEVPFKCGIFIASADSTAEMRHLGLKSQTEMSHIPTAHIWGSNDVTAPTGGNELSQICKVETRHTVVHDGAHEVPRKQNLTETVHAIRRTFGLVG</sequence>
<evidence type="ECO:0000259" key="2">
    <source>
        <dbReference type="Pfam" id="PF03959"/>
    </source>
</evidence>
<dbReference type="EMBL" id="JAKNSF020000176">
    <property type="protein sequence ID" value="KAK7708885.1"/>
    <property type="molecule type" value="Genomic_DNA"/>
</dbReference>
<accession>A0ABR1NNU0</accession>
<dbReference type="InterPro" id="IPR005645">
    <property type="entry name" value="FSH-like_dom"/>
</dbReference>
<dbReference type="PANTHER" id="PTHR48070:SF7">
    <property type="entry name" value="SERINE HYDROLASE FSH DOMAIN-CONTAINING PROTEIN-RELATED"/>
    <property type="match status" value="1"/>
</dbReference>
<keyword evidence="4" id="KW-1185">Reference proteome</keyword>
<evidence type="ECO:0000313" key="3">
    <source>
        <dbReference type="EMBL" id="KAK7708885.1"/>
    </source>
</evidence>
<dbReference type="InterPro" id="IPR050593">
    <property type="entry name" value="LovG"/>
</dbReference>
<comment type="caution">
    <text evidence="3">The sequence shown here is derived from an EMBL/GenBank/DDBJ whole genome shotgun (WGS) entry which is preliminary data.</text>
</comment>
<keyword evidence="1" id="KW-0378">Hydrolase</keyword>
<dbReference type="InterPro" id="IPR029058">
    <property type="entry name" value="AB_hydrolase_fold"/>
</dbReference>
<feature type="domain" description="Serine hydrolase" evidence="2">
    <location>
        <begin position="22"/>
        <end position="152"/>
    </location>
</feature>
<proteinExistence type="predicted"/>
<evidence type="ECO:0000256" key="1">
    <source>
        <dbReference type="ARBA" id="ARBA00022801"/>
    </source>
</evidence>
<organism evidence="3 4">
    <name type="scientific">Diaporthe eres</name>
    <name type="common">Phomopsis oblonga</name>
    <dbReference type="NCBI Taxonomy" id="83184"/>
    <lineage>
        <taxon>Eukaryota</taxon>
        <taxon>Fungi</taxon>
        <taxon>Dikarya</taxon>
        <taxon>Ascomycota</taxon>
        <taxon>Pezizomycotina</taxon>
        <taxon>Sordariomycetes</taxon>
        <taxon>Sordariomycetidae</taxon>
        <taxon>Diaporthales</taxon>
        <taxon>Diaporthaceae</taxon>
        <taxon>Diaporthe</taxon>
        <taxon>Diaporthe eres species complex</taxon>
    </lineage>
</organism>
<protein>
    <recommendedName>
        <fullName evidence="2">Serine hydrolase domain-containing protein</fullName>
    </recommendedName>
</protein>
<reference evidence="3 4" key="1">
    <citation type="submission" date="2024-02" db="EMBL/GenBank/DDBJ databases">
        <title>De novo assembly and annotation of 12 fungi associated with fruit tree decline syndrome in Ontario, Canada.</title>
        <authorList>
            <person name="Sulman M."/>
            <person name="Ellouze W."/>
            <person name="Ilyukhin E."/>
        </authorList>
    </citation>
    <scope>NUCLEOTIDE SEQUENCE [LARGE SCALE GENOMIC DNA]</scope>
    <source>
        <strain evidence="3 4">M169</strain>
    </source>
</reference>
<gene>
    <name evidence="3" type="ORF">SLS63_013367</name>
</gene>